<evidence type="ECO:0000256" key="1">
    <source>
        <dbReference type="SAM" id="MobiDB-lite"/>
    </source>
</evidence>
<feature type="compositionally biased region" description="Polar residues" evidence="1">
    <location>
        <begin position="26"/>
        <end position="46"/>
    </location>
</feature>
<comment type="caution">
    <text evidence="2">The sequence shown here is derived from an EMBL/GenBank/DDBJ whole genome shotgun (WGS) entry which is preliminary data.</text>
</comment>
<gene>
    <name evidence="2" type="ORF">E5288_WYG001976</name>
</gene>
<name>A0A6B0RMM4_9CETA</name>
<reference evidence="2" key="1">
    <citation type="submission" date="2019-10" db="EMBL/GenBank/DDBJ databases">
        <title>The sequence and de novo assembly of the wild yak genome.</title>
        <authorList>
            <person name="Liu Y."/>
        </authorList>
    </citation>
    <scope>NUCLEOTIDE SEQUENCE [LARGE SCALE GENOMIC DNA]</scope>
    <source>
        <strain evidence="2">WY2019</strain>
    </source>
</reference>
<dbReference type="AlphaFoldDB" id="A0A6B0RMM4"/>
<proteinExistence type="predicted"/>
<organism evidence="2 3">
    <name type="scientific">Bos mutus</name>
    <name type="common">wild yak</name>
    <dbReference type="NCBI Taxonomy" id="72004"/>
    <lineage>
        <taxon>Eukaryota</taxon>
        <taxon>Metazoa</taxon>
        <taxon>Chordata</taxon>
        <taxon>Craniata</taxon>
        <taxon>Vertebrata</taxon>
        <taxon>Euteleostomi</taxon>
        <taxon>Mammalia</taxon>
        <taxon>Eutheria</taxon>
        <taxon>Laurasiatheria</taxon>
        <taxon>Artiodactyla</taxon>
        <taxon>Ruminantia</taxon>
        <taxon>Pecora</taxon>
        <taxon>Bovidae</taxon>
        <taxon>Bovinae</taxon>
        <taxon>Bos</taxon>
    </lineage>
</organism>
<feature type="region of interest" description="Disordered" evidence="1">
    <location>
        <begin position="1"/>
        <end position="62"/>
    </location>
</feature>
<dbReference type="EMBL" id="VBQZ03000062">
    <property type="protein sequence ID" value="MXQ90261.1"/>
    <property type="molecule type" value="Genomic_DNA"/>
</dbReference>
<protein>
    <submittedName>
        <fullName evidence="2">Uncharacterized protein</fullName>
    </submittedName>
</protein>
<accession>A0A6B0RMM4</accession>
<keyword evidence="3" id="KW-1185">Reference proteome</keyword>
<evidence type="ECO:0000313" key="3">
    <source>
        <dbReference type="Proteomes" id="UP000322234"/>
    </source>
</evidence>
<evidence type="ECO:0000313" key="2">
    <source>
        <dbReference type="EMBL" id="MXQ90261.1"/>
    </source>
</evidence>
<feature type="compositionally biased region" description="Basic and acidic residues" evidence="1">
    <location>
        <begin position="16"/>
        <end position="25"/>
    </location>
</feature>
<sequence>MDLGSAGSMGLLGKAHAAESLHTDKSAQPNSTTGDPKGTVSGQSRTVKTETAPAPGHIPPWTGKAVLEWGQRRGPGIFQEAAKT</sequence>
<dbReference type="Proteomes" id="UP000322234">
    <property type="component" value="Unassembled WGS sequence"/>
</dbReference>